<feature type="region of interest" description="Disordered" evidence="1">
    <location>
        <begin position="31"/>
        <end position="61"/>
    </location>
</feature>
<feature type="chain" id="PRO_5039696034" evidence="2">
    <location>
        <begin position="23"/>
        <end position="463"/>
    </location>
</feature>
<dbReference type="PANTHER" id="PTHR43649">
    <property type="entry name" value="ARABINOSE-BINDING PROTEIN-RELATED"/>
    <property type="match status" value="1"/>
</dbReference>
<dbReference type="InterPro" id="IPR050490">
    <property type="entry name" value="Bact_solute-bd_prot1"/>
</dbReference>
<accession>A0A4Y8M6G8</accession>
<dbReference type="OrthoDB" id="9768630at2"/>
<dbReference type="EMBL" id="SOMN01000002">
    <property type="protein sequence ID" value="TFE30864.1"/>
    <property type="molecule type" value="Genomic_DNA"/>
</dbReference>
<dbReference type="Proteomes" id="UP000297900">
    <property type="component" value="Unassembled WGS sequence"/>
</dbReference>
<feature type="signal peptide" evidence="2">
    <location>
        <begin position="1"/>
        <end position="22"/>
    </location>
</feature>
<evidence type="ECO:0000313" key="3">
    <source>
        <dbReference type="EMBL" id="TFE30864.1"/>
    </source>
</evidence>
<evidence type="ECO:0000313" key="4">
    <source>
        <dbReference type="Proteomes" id="UP000297900"/>
    </source>
</evidence>
<evidence type="ECO:0000256" key="2">
    <source>
        <dbReference type="SAM" id="SignalP"/>
    </source>
</evidence>
<dbReference type="Pfam" id="PF13416">
    <property type="entry name" value="SBP_bac_8"/>
    <property type="match status" value="1"/>
</dbReference>
<dbReference type="AlphaFoldDB" id="A0A4Y8M6G8"/>
<dbReference type="PANTHER" id="PTHR43649:SF12">
    <property type="entry name" value="DIACETYLCHITOBIOSE BINDING PROTEIN DASA"/>
    <property type="match status" value="1"/>
</dbReference>
<gene>
    <name evidence="3" type="ORF">E2980_03550</name>
</gene>
<evidence type="ECO:0000256" key="1">
    <source>
        <dbReference type="SAM" id="MobiDB-lite"/>
    </source>
</evidence>
<organism evidence="3 4">
    <name type="scientific">Cohnella luojiensis</name>
    <dbReference type="NCBI Taxonomy" id="652876"/>
    <lineage>
        <taxon>Bacteria</taxon>
        <taxon>Bacillati</taxon>
        <taxon>Bacillota</taxon>
        <taxon>Bacilli</taxon>
        <taxon>Bacillales</taxon>
        <taxon>Paenibacillaceae</taxon>
        <taxon>Cohnella</taxon>
    </lineage>
</organism>
<feature type="compositionally biased region" description="Low complexity" evidence="1">
    <location>
        <begin position="34"/>
        <end position="59"/>
    </location>
</feature>
<reference evidence="3 4" key="1">
    <citation type="submission" date="2019-03" db="EMBL/GenBank/DDBJ databases">
        <title>Cohnella endophytica sp. nov., a novel endophytic bacterium isolated from bark of Sonneratia apetala.</title>
        <authorList>
            <person name="Tuo L."/>
        </authorList>
    </citation>
    <scope>NUCLEOTIDE SEQUENCE [LARGE SCALE GENOMIC DNA]</scope>
    <source>
        <strain evidence="3 4">CCTCC AB 208254</strain>
    </source>
</reference>
<name>A0A4Y8M6G8_9BACL</name>
<sequence>MCAMKKMTLFLAIMLTFTVLLAACGGGGNKTDSAEPNASTATAASTASASTPSEEPSAEPVKDLSGELELWAFDPKMFPETVEAFQAKYPNVKINVISMDIKEMHEKALTAIAAGTGGPDILFVEGGYFKQFTSNEGLEDLLQEPYDAGQFQGDFTEANWSRWMSIDGKRLIGMPWDMPPAVTFYRADILEENGFPTDPAELMQFMVDPNNVMNMARTLKSKGINLFEWRDQPVGLMNSGISFFDNDLNYRRNTEGFAKSIDISKQIAQEELFLGQSIWGEEGQQAIKNGKLAFVYMGSWGAKIIEGWAGPEQSGKWRATGLPFGAYGGQGGSVLSILSQSKNKQLAWEFLKFTLASPEGQLIWTKKGTMPGWKPAWEFPEFKNVKNEYFGNQNLNQLYAALLGKVPSSTATPLDDKANEIWGKGIGEIMDKNLDAKAALQKIEDDIMSAVAAERQKLLDSRK</sequence>
<proteinExistence type="predicted"/>
<dbReference type="Gene3D" id="3.40.190.10">
    <property type="entry name" value="Periplasmic binding protein-like II"/>
    <property type="match status" value="1"/>
</dbReference>
<dbReference type="PROSITE" id="PS51257">
    <property type="entry name" value="PROKAR_LIPOPROTEIN"/>
    <property type="match status" value="1"/>
</dbReference>
<comment type="caution">
    <text evidence="3">The sequence shown here is derived from an EMBL/GenBank/DDBJ whole genome shotgun (WGS) entry which is preliminary data.</text>
</comment>
<keyword evidence="4" id="KW-1185">Reference proteome</keyword>
<dbReference type="InterPro" id="IPR006059">
    <property type="entry name" value="SBP"/>
</dbReference>
<keyword evidence="2" id="KW-0732">Signal</keyword>
<dbReference type="SUPFAM" id="SSF53850">
    <property type="entry name" value="Periplasmic binding protein-like II"/>
    <property type="match status" value="1"/>
</dbReference>
<protein>
    <submittedName>
        <fullName evidence="3">Extracellular solute-binding protein</fullName>
    </submittedName>
</protein>